<evidence type="ECO:0000259" key="6">
    <source>
        <dbReference type="PROSITE" id="PS51900"/>
    </source>
</evidence>
<evidence type="ECO:0000256" key="2">
    <source>
        <dbReference type="ARBA" id="ARBA00023125"/>
    </source>
</evidence>
<comment type="similarity">
    <text evidence="1">Belongs to the 'phage' integrase family.</text>
</comment>
<evidence type="ECO:0000256" key="3">
    <source>
        <dbReference type="ARBA" id="ARBA00023172"/>
    </source>
</evidence>
<dbReference type="GO" id="GO:0015074">
    <property type="term" value="P:DNA integration"/>
    <property type="evidence" value="ECO:0007669"/>
    <property type="project" value="InterPro"/>
</dbReference>
<dbReference type="InterPro" id="IPR050090">
    <property type="entry name" value="Tyrosine_recombinase_XerCD"/>
</dbReference>
<accession>A0A0S8GAT2</accession>
<evidence type="ECO:0000313" key="8">
    <source>
        <dbReference type="Proteomes" id="UP000051717"/>
    </source>
</evidence>
<evidence type="ECO:0000259" key="5">
    <source>
        <dbReference type="PROSITE" id="PS51898"/>
    </source>
</evidence>
<reference evidence="7 8" key="1">
    <citation type="journal article" date="2015" name="Microbiome">
        <title>Genomic resolution of linkages in carbon, nitrogen, and sulfur cycling among widespread estuary sediment bacteria.</title>
        <authorList>
            <person name="Baker B.J."/>
            <person name="Lazar C.S."/>
            <person name="Teske A.P."/>
            <person name="Dick G.J."/>
        </authorList>
    </citation>
    <scope>NUCLEOTIDE SEQUENCE [LARGE SCALE GENOMIC DNA]</scope>
    <source>
        <strain evidence="7">SM23_40</strain>
    </source>
</reference>
<name>A0A0S8GAT2_UNCT6</name>
<dbReference type="PROSITE" id="PS51900">
    <property type="entry name" value="CB"/>
    <property type="match status" value="1"/>
</dbReference>
<dbReference type="Pfam" id="PF00589">
    <property type="entry name" value="Phage_integrase"/>
    <property type="match status" value="1"/>
</dbReference>
<dbReference type="InterPro" id="IPR044068">
    <property type="entry name" value="CB"/>
</dbReference>
<dbReference type="InterPro" id="IPR010998">
    <property type="entry name" value="Integrase_recombinase_N"/>
</dbReference>
<dbReference type="Proteomes" id="UP000051717">
    <property type="component" value="Unassembled WGS sequence"/>
</dbReference>
<feature type="domain" description="Tyr recombinase" evidence="5">
    <location>
        <begin position="193"/>
        <end position="390"/>
    </location>
</feature>
<evidence type="ECO:0000313" key="7">
    <source>
        <dbReference type="EMBL" id="KPK69396.1"/>
    </source>
</evidence>
<evidence type="ECO:0008006" key="9">
    <source>
        <dbReference type="Google" id="ProtNLM"/>
    </source>
</evidence>
<dbReference type="PROSITE" id="PS51898">
    <property type="entry name" value="TYR_RECOMBINASE"/>
    <property type="match status" value="1"/>
</dbReference>
<dbReference type="AlphaFoldDB" id="A0A0S8GAT2"/>
<dbReference type="GO" id="GO:0006310">
    <property type="term" value="P:DNA recombination"/>
    <property type="evidence" value="ECO:0007669"/>
    <property type="project" value="UniProtKB-KW"/>
</dbReference>
<gene>
    <name evidence="7" type="ORF">AMJ82_05670</name>
</gene>
<comment type="caution">
    <text evidence="7">The sequence shown here is derived from an EMBL/GenBank/DDBJ whole genome shotgun (WGS) entry which is preliminary data.</text>
</comment>
<dbReference type="EMBL" id="LJUI01000037">
    <property type="protein sequence ID" value="KPK69396.1"/>
    <property type="molecule type" value="Genomic_DNA"/>
</dbReference>
<dbReference type="InterPro" id="IPR002104">
    <property type="entry name" value="Integrase_catalytic"/>
</dbReference>
<protein>
    <recommendedName>
        <fullName evidence="9">Tyr recombinase domain-containing protein</fullName>
    </recommendedName>
</protein>
<feature type="domain" description="Core-binding (CB)" evidence="6">
    <location>
        <begin position="80"/>
        <end position="169"/>
    </location>
</feature>
<keyword evidence="2 4" id="KW-0238">DNA-binding</keyword>
<proteinExistence type="inferred from homology"/>
<dbReference type="InterPro" id="IPR013762">
    <property type="entry name" value="Integrase-like_cat_sf"/>
</dbReference>
<dbReference type="Gene3D" id="1.10.443.10">
    <property type="entry name" value="Intergrase catalytic core"/>
    <property type="match status" value="1"/>
</dbReference>
<evidence type="ECO:0000256" key="4">
    <source>
        <dbReference type="PROSITE-ProRule" id="PRU01248"/>
    </source>
</evidence>
<dbReference type="PANTHER" id="PTHR30349">
    <property type="entry name" value="PHAGE INTEGRASE-RELATED"/>
    <property type="match status" value="1"/>
</dbReference>
<organism evidence="7 8">
    <name type="scientific">candidate division TA06 bacterium SM23_40</name>
    <dbReference type="NCBI Taxonomy" id="1703774"/>
    <lineage>
        <taxon>Bacteria</taxon>
        <taxon>Bacteria division TA06</taxon>
    </lineage>
</organism>
<keyword evidence="3" id="KW-0233">DNA recombination</keyword>
<sequence>MARRKPRNRIYWRSQGRARRAYGDFRDYSDVGGGREALIAPGEARATTDPDVAQKLVADRVKELESRRRNKTLLGLERPARLGEFAQHHLTEKAKSGNVSEAWLAQSQYQLQAALEFLGDRDLTSIRVYDVQRFANHLRQLGNGRGGKLSSATIRLYLNSLSNLYTRAASEGCVPPGYNPVSAIMDKPVARRREARWLEIHEAALLLESARIYRPQADAFPFMYPLLATFLLTGGRKAEVLGLEVEDVSFDRRTVTFRPNKWRGLKTSTSHRSVPLWPQVEEILREYVFGGEAPLGSLLFPSARGREDLMITDLRKSLDAIAAKAGWKAGEIRTKIFRHTYCATRLQTLDRGAPVSEYTVAKELGHGGRAMVERVYGHLGQVRHRAEVVEYRVEQHRDVLGERLTALQASGATR</sequence>
<dbReference type="Gene3D" id="1.10.150.130">
    <property type="match status" value="1"/>
</dbReference>
<dbReference type="SUPFAM" id="SSF56349">
    <property type="entry name" value="DNA breaking-rejoining enzymes"/>
    <property type="match status" value="1"/>
</dbReference>
<dbReference type="PANTHER" id="PTHR30349:SF64">
    <property type="entry name" value="PROPHAGE INTEGRASE INTD-RELATED"/>
    <property type="match status" value="1"/>
</dbReference>
<dbReference type="InterPro" id="IPR011010">
    <property type="entry name" value="DNA_brk_join_enz"/>
</dbReference>
<dbReference type="GO" id="GO:0003677">
    <property type="term" value="F:DNA binding"/>
    <property type="evidence" value="ECO:0007669"/>
    <property type="project" value="UniProtKB-UniRule"/>
</dbReference>
<evidence type="ECO:0000256" key="1">
    <source>
        <dbReference type="ARBA" id="ARBA00008857"/>
    </source>
</evidence>